<keyword evidence="10" id="KW-1185">Reference proteome</keyword>
<dbReference type="GO" id="GO:0016705">
    <property type="term" value="F:oxidoreductase activity, acting on paired donors, with incorporation or reduction of molecular oxygen"/>
    <property type="evidence" value="ECO:0007669"/>
    <property type="project" value="InterPro"/>
</dbReference>
<dbReference type="GO" id="GO:0005506">
    <property type="term" value="F:iron ion binding"/>
    <property type="evidence" value="ECO:0007669"/>
    <property type="project" value="InterPro"/>
</dbReference>
<protein>
    <recommendedName>
        <fullName evidence="11">Cytochrome P450</fullName>
    </recommendedName>
</protein>
<evidence type="ECO:0000256" key="4">
    <source>
        <dbReference type="ARBA" id="ARBA00023002"/>
    </source>
</evidence>
<dbReference type="PANTHER" id="PTHR46696">
    <property type="entry name" value="P450, PUTATIVE (EUROFUNG)-RELATED"/>
    <property type="match status" value="1"/>
</dbReference>
<keyword evidence="8" id="KW-0812">Transmembrane</keyword>
<accession>A0AAW1P731</accession>
<keyword evidence="8" id="KW-1133">Transmembrane helix</keyword>
<organism evidence="9 10">
    <name type="scientific">[Myrmecia] bisecta</name>
    <dbReference type="NCBI Taxonomy" id="41462"/>
    <lineage>
        <taxon>Eukaryota</taxon>
        <taxon>Viridiplantae</taxon>
        <taxon>Chlorophyta</taxon>
        <taxon>core chlorophytes</taxon>
        <taxon>Trebouxiophyceae</taxon>
        <taxon>Trebouxiales</taxon>
        <taxon>Trebouxiaceae</taxon>
        <taxon>Myrmecia</taxon>
    </lineage>
</organism>
<keyword evidence="3 7" id="KW-0479">Metal-binding</keyword>
<dbReference type="Proteomes" id="UP001489004">
    <property type="component" value="Unassembled WGS sequence"/>
</dbReference>
<name>A0AAW1P731_9CHLO</name>
<sequence length="407" mass="44325">MITSVVEPQNSVPRFPFMRPSGADPPAEYAELREHHPVSQVQLWDESHAWLVTRHCDVCSVLADNRFSKIRTRAGFPELGAGGKAAAAHKPTFVDMDPPEHTTQRAMVDPTFTRAHIEALRPSVQKTVDDCLAGMKASGCSPPVDLVEAFALQVPSQIIYRLLGIPDKDMDYLGRCNAVRSNGSATSGEAAAASKELTDYLSQQVSCKEAAPTDDLISKLVLEQLRPGHLRHEDLVQLAFLLLVAGNATMVNMIALGVVTLLQHPKQLAQLKADPSLVDGMVEELLRFHTASALATRRVAKEDVTLAGQIIKAGQGVILSNQSANRDEAVFKDADTFDIHRAPGPQLGFGYGIHLCIAQWLARAELQCVFGTLFQVLPTLKLAVPMEDVKYTDPSKDTGIVELPVSW</sequence>
<dbReference type="FunFam" id="1.10.630.10:FF:000018">
    <property type="entry name" value="Cytochrome P450 monooxygenase"/>
    <property type="match status" value="1"/>
</dbReference>
<proteinExistence type="inferred from homology"/>
<keyword evidence="6 7" id="KW-0503">Monooxygenase</keyword>
<keyword evidence="4 7" id="KW-0560">Oxidoreductase</keyword>
<evidence type="ECO:0000256" key="6">
    <source>
        <dbReference type="ARBA" id="ARBA00023033"/>
    </source>
</evidence>
<evidence type="ECO:0000256" key="2">
    <source>
        <dbReference type="ARBA" id="ARBA00022617"/>
    </source>
</evidence>
<evidence type="ECO:0000313" key="10">
    <source>
        <dbReference type="Proteomes" id="UP001489004"/>
    </source>
</evidence>
<comment type="caution">
    <text evidence="9">The sequence shown here is derived from an EMBL/GenBank/DDBJ whole genome shotgun (WGS) entry which is preliminary data.</text>
</comment>
<evidence type="ECO:0000256" key="5">
    <source>
        <dbReference type="ARBA" id="ARBA00023004"/>
    </source>
</evidence>
<dbReference type="InterPro" id="IPR036396">
    <property type="entry name" value="Cyt_P450_sf"/>
</dbReference>
<dbReference type="InterPro" id="IPR001128">
    <property type="entry name" value="Cyt_P450"/>
</dbReference>
<dbReference type="InterPro" id="IPR017972">
    <property type="entry name" value="Cyt_P450_CS"/>
</dbReference>
<keyword evidence="5 7" id="KW-0408">Iron</keyword>
<dbReference type="PRINTS" id="PR00359">
    <property type="entry name" value="BP450"/>
</dbReference>
<dbReference type="GO" id="GO:0020037">
    <property type="term" value="F:heme binding"/>
    <property type="evidence" value="ECO:0007669"/>
    <property type="project" value="InterPro"/>
</dbReference>
<dbReference type="SUPFAM" id="SSF48264">
    <property type="entry name" value="Cytochrome P450"/>
    <property type="match status" value="1"/>
</dbReference>
<evidence type="ECO:0000313" key="9">
    <source>
        <dbReference type="EMBL" id="KAK9803975.1"/>
    </source>
</evidence>
<dbReference type="Gene3D" id="1.10.630.10">
    <property type="entry name" value="Cytochrome P450"/>
    <property type="match status" value="1"/>
</dbReference>
<dbReference type="Pfam" id="PF00067">
    <property type="entry name" value="p450"/>
    <property type="match status" value="1"/>
</dbReference>
<evidence type="ECO:0008006" key="11">
    <source>
        <dbReference type="Google" id="ProtNLM"/>
    </source>
</evidence>
<evidence type="ECO:0000256" key="8">
    <source>
        <dbReference type="SAM" id="Phobius"/>
    </source>
</evidence>
<dbReference type="GO" id="GO:0004497">
    <property type="term" value="F:monooxygenase activity"/>
    <property type="evidence" value="ECO:0007669"/>
    <property type="project" value="UniProtKB-KW"/>
</dbReference>
<dbReference type="PANTHER" id="PTHR46696:SF6">
    <property type="entry name" value="P450, PUTATIVE (EUROFUNG)-RELATED"/>
    <property type="match status" value="1"/>
</dbReference>
<evidence type="ECO:0000256" key="7">
    <source>
        <dbReference type="RuleBase" id="RU000461"/>
    </source>
</evidence>
<keyword evidence="8" id="KW-0472">Membrane</keyword>
<dbReference type="CDD" id="cd11030">
    <property type="entry name" value="CYP105-like"/>
    <property type="match status" value="1"/>
</dbReference>
<reference evidence="9 10" key="1">
    <citation type="journal article" date="2024" name="Nat. Commun.">
        <title>Phylogenomics reveals the evolutionary origins of lichenization in chlorophyte algae.</title>
        <authorList>
            <person name="Puginier C."/>
            <person name="Libourel C."/>
            <person name="Otte J."/>
            <person name="Skaloud P."/>
            <person name="Haon M."/>
            <person name="Grisel S."/>
            <person name="Petersen M."/>
            <person name="Berrin J.G."/>
            <person name="Delaux P.M."/>
            <person name="Dal Grande F."/>
            <person name="Keller J."/>
        </authorList>
    </citation>
    <scope>NUCLEOTIDE SEQUENCE [LARGE SCALE GENOMIC DNA]</scope>
    <source>
        <strain evidence="9 10">SAG 2043</strain>
    </source>
</reference>
<feature type="transmembrane region" description="Helical" evidence="8">
    <location>
        <begin position="238"/>
        <end position="262"/>
    </location>
</feature>
<evidence type="ECO:0000256" key="3">
    <source>
        <dbReference type="ARBA" id="ARBA00022723"/>
    </source>
</evidence>
<evidence type="ECO:0000256" key="1">
    <source>
        <dbReference type="ARBA" id="ARBA00010617"/>
    </source>
</evidence>
<comment type="similarity">
    <text evidence="1 7">Belongs to the cytochrome P450 family.</text>
</comment>
<dbReference type="EMBL" id="JALJOR010000019">
    <property type="protein sequence ID" value="KAK9803975.1"/>
    <property type="molecule type" value="Genomic_DNA"/>
</dbReference>
<keyword evidence="2 7" id="KW-0349">Heme</keyword>
<gene>
    <name evidence="9" type="ORF">WJX72_009541</name>
</gene>
<dbReference type="InterPro" id="IPR002397">
    <property type="entry name" value="Cyt_P450_B"/>
</dbReference>
<dbReference type="PROSITE" id="PS00086">
    <property type="entry name" value="CYTOCHROME_P450"/>
    <property type="match status" value="1"/>
</dbReference>
<dbReference type="AlphaFoldDB" id="A0AAW1P731"/>